<dbReference type="WBParaSite" id="MCU_008196-RA">
    <property type="protein sequence ID" value="MCU_008196-RA"/>
    <property type="gene ID" value="MCU_008196"/>
</dbReference>
<accession>A0A5K3FHF8</accession>
<name>A0A5K3FHF8_MESCO</name>
<dbReference type="AlphaFoldDB" id="A0A5K3FHF8"/>
<reference evidence="1" key="1">
    <citation type="submission" date="2019-11" db="UniProtKB">
        <authorList>
            <consortium name="WormBaseParasite"/>
        </authorList>
    </citation>
    <scope>IDENTIFICATION</scope>
</reference>
<organism evidence="1">
    <name type="scientific">Mesocestoides corti</name>
    <name type="common">Flatworm</name>
    <dbReference type="NCBI Taxonomy" id="53468"/>
    <lineage>
        <taxon>Eukaryota</taxon>
        <taxon>Metazoa</taxon>
        <taxon>Spiralia</taxon>
        <taxon>Lophotrochozoa</taxon>
        <taxon>Platyhelminthes</taxon>
        <taxon>Cestoda</taxon>
        <taxon>Eucestoda</taxon>
        <taxon>Cyclophyllidea</taxon>
        <taxon>Mesocestoididae</taxon>
        <taxon>Mesocestoides</taxon>
    </lineage>
</organism>
<evidence type="ECO:0000313" key="1">
    <source>
        <dbReference type="WBParaSite" id="MCU_008196-RA"/>
    </source>
</evidence>
<sequence>MRYFFFRRRRACSSGLYGLHWSASTHQPDLLGTVYQGSVEALSGEGTAVSLRPQLGDAAAVCRNEGTPGTNSGSRLISPHPLRTSVCIRMCFILFFIQIQPPPPTPSNRCIF</sequence>
<proteinExistence type="predicted"/>
<protein>
    <submittedName>
        <fullName evidence="1">SRCR domain-containing protein</fullName>
    </submittedName>
</protein>